<accession>F4QGX9</accession>
<dbReference type="Proteomes" id="UP000006512">
    <property type="component" value="Unassembled WGS sequence"/>
</dbReference>
<name>F4QGX9_9CAUL</name>
<dbReference type="AlphaFoldDB" id="F4QGX9"/>
<reference evidence="2" key="1">
    <citation type="submission" date="2011-03" db="EMBL/GenBank/DDBJ databases">
        <title>Draft genome sequence of Brevundimonas diminuta.</title>
        <authorList>
            <person name="Brown P.J.B."/>
            <person name="Buechlein A."/>
            <person name="Hemmerich C."/>
            <person name="Brun Y.V."/>
        </authorList>
    </citation>
    <scope>NUCLEOTIDE SEQUENCE [LARGE SCALE GENOMIC DNA]</scope>
    <source>
        <strain evidence="2">C19</strain>
    </source>
</reference>
<keyword evidence="2" id="KW-1185">Reference proteome</keyword>
<evidence type="ECO:0000313" key="2">
    <source>
        <dbReference type="Proteomes" id="UP000006512"/>
    </source>
</evidence>
<organism evidence="1 2">
    <name type="scientific">Asticcacaulis biprosthecium C19</name>
    <dbReference type="NCBI Taxonomy" id="715226"/>
    <lineage>
        <taxon>Bacteria</taxon>
        <taxon>Pseudomonadati</taxon>
        <taxon>Pseudomonadota</taxon>
        <taxon>Alphaproteobacteria</taxon>
        <taxon>Caulobacterales</taxon>
        <taxon>Caulobacteraceae</taxon>
        <taxon>Asticcacaulis</taxon>
    </lineage>
</organism>
<dbReference type="HOGENOM" id="CLU_1709511_0_0_5"/>
<dbReference type="EMBL" id="GL883077">
    <property type="protein sequence ID" value="EGF93732.1"/>
    <property type="molecule type" value="Genomic_DNA"/>
</dbReference>
<proteinExistence type="predicted"/>
<sequence length="153" mass="17578">MHLITESNYSEAVDAIRDILMTYVELTNYSGFGHSADIHVRFDPLKFIDAETDNDRVFYVDMDLLRTGSAIVVLCAVFDTWLEGEHARATPAQKLALENGRFGRFPDIETTLKEALARGAMRWEDSWFDDAVQPIYRTYVLGYFRRLAESDRA</sequence>
<gene>
    <name evidence="1" type="ORF">ABI_21740</name>
</gene>
<protein>
    <submittedName>
        <fullName evidence="1">Uncharacterized protein</fullName>
    </submittedName>
</protein>
<evidence type="ECO:0000313" key="1">
    <source>
        <dbReference type="EMBL" id="EGF93732.1"/>
    </source>
</evidence>